<evidence type="ECO:0000313" key="1">
    <source>
        <dbReference type="EMBL" id="RUP49285.1"/>
    </source>
</evidence>
<evidence type="ECO:0000313" key="2">
    <source>
        <dbReference type="Proteomes" id="UP000268093"/>
    </source>
</evidence>
<gene>
    <name evidence="1" type="ORF">BC936DRAFT_142879</name>
</gene>
<sequence length="129" mass="14164">MVAQIVSPAFRNETWIFISPCLDFHFKSKYSQSFGGDGTWGDAYSYNNVENGVNFLPNFKSALGACSSSSTTDFVNAVSNSAEVDPTIYYYNRNSVSVRNNSNYVIIAIGLRSGKNMTAFETTSRGIGH</sequence>
<comment type="caution">
    <text evidence="1">The sequence shown here is derived from an EMBL/GenBank/DDBJ whole genome shotgun (WGS) entry which is preliminary data.</text>
</comment>
<name>A0A433DEQ4_9FUNG</name>
<dbReference type="AlphaFoldDB" id="A0A433DEQ4"/>
<protein>
    <submittedName>
        <fullName evidence="1">Uncharacterized protein</fullName>
    </submittedName>
</protein>
<accession>A0A433DEQ4</accession>
<dbReference type="EMBL" id="RBNI01002445">
    <property type="protein sequence ID" value="RUP49285.1"/>
    <property type="molecule type" value="Genomic_DNA"/>
</dbReference>
<dbReference type="OrthoDB" id="6020543at2759"/>
<reference evidence="1 2" key="1">
    <citation type="journal article" date="2018" name="New Phytol.">
        <title>Phylogenomics of Endogonaceae and evolution of mycorrhizas within Mucoromycota.</title>
        <authorList>
            <person name="Chang Y."/>
            <person name="Desiro A."/>
            <person name="Na H."/>
            <person name="Sandor L."/>
            <person name="Lipzen A."/>
            <person name="Clum A."/>
            <person name="Barry K."/>
            <person name="Grigoriev I.V."/>
            <person name="Martin F.M."/>
            <person name="Stajich J.E."/>
            <person name="Smith M.E."/>
            <person name="Bonito G."/>
            <person name="Spatafora J.W."/>
        </authorList>
    </citation>
    <scope>NUCLEOTIDE SEQUENCE [LARGE SCALE GENOMIC DNA]</scope>
    <source>
        <strain evidence="1 2">GMNB39</strain>
    </source>
</reference>
<organism evidence="1 2">
    <name type="scientific">Jimgerdemannia flammicorona</name>
    <dbReference type="NCBI Taxonomy" id="994334"/>
    <lineage>
        <taxon>Eukaryota</taxon>
        <taxon>Fungi</taxon>
        <taxon>Fungi incertae sedis</taxon>
        <taxon>Mucoromycota</taxon>
        <taxon>Mucoromycotina</taxon>
        <taxon>Endogonomycetes</taxon>
        <taxon>Endogonales</taxon>
        <taxon>Endogonaceae</taxon>
        <taxon>Jimgerdemannia</taxon>
    </lineage>
</organism>
<keyword evidence="2" id="KW-1185">Reference proteome</keyword>
<dbReference type="Proteomes" id="UP000268093">
    <property type="component" value="Unassembled WGS sequence"/>
</dbReference>
<proteinExistence type="predicted"/>